<dbReference type="Pfam" id="PF02906">
    <property type="entry name" value="Fe_hyd_lg_C"/>
    <property type="match status" value="1"/>
</dbReference>
<keyword evidence="8" id="KW-1185">Reference proteome</keyword>
<comment type="similarity">
    <text evidence="1">Belongs to the NARF family.</text>
</comment>
<dbReference type="AlphaFoldDB" id="A0A9J6CLR4"/>
<dbReference type="SUPFAM" id="SSF53920">
    <property type="entry name" value="Fe-only hydrogenase"/>
    <property type="match status" value="1"/>
</dbReference>
<organism evidence="7 8">
    <name type="scientific">Polypedilum vanderplanki</name>
    <name type="common">Sleeping chironomid midge</name>
    <dbReference type="NCBI Taxonomy" id="319348"/>
    <lineage>
        <taxon>Eukaryota</taxon>
        <taxon>Metazoa</taxon>
        <taxon>Ecdysozoa</taxon>
        <taxon>Arthropoda</taxon>
        <taxon>Hexapoda</taxon>
        <taxon>Insecta</taxon>
        <taxon>Pterygota</taxon>
        <taxon>Neoptera</taxon>
        <taxon>Endopterygota</taxon>
        <taxon>Diptera</taxon>
        <taxon>Nematocera</taxon>
        <taxon>Chironomoidea</taxon>
        <taxon>Chironomidae</taxon>
        <taxon>Chironominae</taxon>
        <taxon>Polypedilum</taxon>
        <taxon>Polypedilum</taxon>
    </lineage>
</organism>
<evidence type="ECO:0000313" key="7">
    <source>
        <dbReference type="EMBL" id="KAG5682900.1"/>
    </source>
</evidence>
<dbReference type="InterPro" id="IPR050340">
    <property type="entry name" value="Cytosolic_Fe-S_CAF"/>
</dbReference>
<dbReference type="Gene3D" id="3.40.950.10">
    <property type="entry name" value="Fe-only Hydrogenase (Larger Subunit), Chain L, domain 3"/>
    <property type="match status" value="1"/>
</dbReference>
<dbReference type="PANTHER" id="PTHR11615">
    <property type="entry name" value="NITRATE, FORMATE, IRON DEHYDROGENASE"/>
    <property type="match status" value="1"/>
</dbReference>
<keyword evidence="3" id="KW-0408">Iron</keyword>
<sequence length="477" mass="54287">MAGFSGALKLTNLDDFITPSQECIKPVDIKKSKTGSKITIQDDGTYLEETKLGSQKLQKVEITLADCLACSGCITSAEGVLITQQSQEEVLRILNENNQAKQNNENDKIKKIVVTVSQQSLLSIAKRYELDSVETAAKHLAGYFKKLGVDYVLDTKIADDLALIEARDEFIKRFQDQKTFKLPMLASSCPGWVCYAEKTHGNFILPYISTTRSPQQIMGVLVKELLAQKLNLKADKIYHVTVMPCYDKKLEASREDFYNEALQSRDVDCVITSIEIEQMLMTEGKDLKEFEMSNFDWPWNQIKTPENFIWAHELSGSGGYADFIFKHAVKVLFNQDVSELEYKNLRNPDFKEVTLEKDGQVLLKFAIANGFRNIQNLVQKLKRSKSGYHYVEVMACPSGCLNGGAQIRPQNNQQQKELTRELEEMYRSLPKSLPYNDDVKNIYDEFFGGNDSDKSQKLLHTNYHAVEKMNTALNIKW</sequence>
<keyword evidence="4" id="KW-0411">Iron-sulfur</keyword>
<comment type="caution">
    <text evidence="7">The sequence shown here is derived from an EMBL/GenBank/DDBJ whole genome shotgun (WGS) entry which is preliminary data.</text>
</comment>
<dbReference type="GO" id="GO:0051539">
    <property type="term" value="F:4 iron, 4 sulfur cluster binding"/>
    <property type="evidence" value="ECO:0007669"/>
    <property type="project" value="UniProtKB-KW"/>
</dbReference>
<dbReference type="InterPro" id="IPR004108">
    <property type="entry name" value="Fe_hydrogenase_lsu_C"/>
</dbReference>
<dbReference type="InterPro" id="IPR003149">
    <property type="entry name" value="Fe_hydrogenase_ssu"/>
</dbReference>
<dbReference type="InterPro" id="IPR009016">
    <property type="entry name" value="Fe_hydrogenase"/>
</dbReference>
<dbReference type="OrthoDB" id="10253113at2759"/>
<dbReference type="Pfam" id="PF02256">
    <property type="entry name" value="Fe_hyd_SSU"/>
    <property type="match status" value="1"/>
</dbReference>
<proteinExistence type="inferred from homology"/>
<reference evidence="7" key="1">
    <citation type="submission" date="2021-03" db="EMBL/GenBank/DDBJ databases">
        <title>Chromosome level genome of the anhydrobiotic midge Polypedilum vanderplanki.</title>
        <authorList>
            <person name="Yoshida Y."/>
            <person name="Kikawada T."/>
            <person name="Gusev O."/>
        </authorList>
    </citation>
    <scope>NUCLEOTIDE SEQUENCE</scope>
    <source>
        <strain evidence="7">NIAS01</strain>
        <tissue evidence="7">Whole body or cell culture</tissue>
    </source>
</reference>
<keyword evidence="2" id="KW-0479">Metal-binding</keyword>
<evidence type="ECO:0000256" key="2">
    <source>
        <dbReference type="ARBA" id="ARBA00022485"/>
    </source>
</evidence>
<dbReference type="SMART" id="SM00902">
    <property type="entry name" value="Fe_hyd_SSU"/>
    <property type="match status" value="1"/>
</dbReference>
<dbReference type="EMBL" id="JADBJN010000001">
    <property type="protein sequence ID" value="KAG5682900.1"/>
    <property type="molecule type" value="Genomic_DNA"/>
</dbReference>
<name>A0A9J6CLR4_POLVA</name>
<dbReference type="Gene3D" id="3.40.50.1780">
    <property type="match status" value="1"/>
</dbReference>
<evidence type="ECO:0000256" key="1">
    <source>
        <dbReference type="ARBA" id="ARBA00006596"/>
    </source>
</evidence>
<evidence type="ECO:0000256" key="5">
    <source>
        <dbReference type="ARBA" id="ARBA00025700"/>
    </source>
</evidence>
<comment type="function">
    <text evidence="5">Component of the cytosolic iron-sulfur (Fe/S) protein assembly machinery. Required for maturation of extramitochondrial Fe/S proteins.</text>
</comment>
<dbReference type="Proteomes" id="UP001107558">
    <property type="component" value="Chromosome 1"/>
</dbReference>
<evidence type="ECO:0000256" key="4">
    <source>
        <dbReference type="ARBA" id="ARBA00023014"/>
    </source>
</evidence>
<feature type="domain" description="Iron hydrogenase small subunit" evidence="6">
    <location>
        <begin position="412"/>
        <end position="467"/>
    </location>
</feature>
<evidence type="ECO:0000256" key="3">
    <source>
        <dbReference type="ARBA" id="ARBA00023004"/>
    </source>
</evidence>
<accession>A0A9J6CLR4</accession>
<evidence type="ECO:0000313" key="8">
    <source>
        <dbReference type="Proteomes" id="UP001107558"/>
    </source>
</evidence>
<evidence type="ECO:0000259" key="6">
    <source>
        <dbReference type="SMART" id="SM00902"/>
    </source>
</evidence>
<gene>
    <name evidence="7" type="ORF">PVAND_012218</name>
</gene>
<keyword evidence="2" id="KW-0004">4Fe-4S</keyword>
<protein>
    <recommendedName>
        <fullName evidence="6">Iron hydrogenase small subunit domain-containing protein</fullName>
    </recommendedName>
</protein>